<proteinExistence type="predicted"/>
<dbReference type="PANTHER" id="PTHR34401">
    <property type="entry name" value="PROTEIN CBG12388-RELATED"/>
    <property type="match status" value="1"/>
</dbReference>
<protein>
    <submittedName>
        <fullName evidence="2">Uncharacterized protein</fullName>
    </submittedName>
</protein>
<dbReference type="Proteomes" id="UP001201812">
    <property type="component" value="Unassembled WGS sequence"/>
</dbReference>
<keyword evidence="3" id="KW-1185">Reference proteome</keyword>
<gene>
    <name evidence="2" type="ORF">DdX_10578</name>
</gene>
<sequence length="218" mass="24397">MNSSHFLSQIVPLLASLLFLFVCQSAADVIDQFAKQGRALISEAAIQGTTIRQYLRKCFGRTDHLMEDFITCFEHNVEACLDERSENMIQKVNITELLRLGVERIRRTQNQLTKTLSGPIKKIVNTAASFGLCVKDCFLTKNQNGFCFDRKDCQPLLVERKARKSLRQCTKMIDWKKEAGELCECSVKAGLGELDQYCPMLRLIGSGGGPRAPTASKG</sequence>
<accession>A0AAD4MZK3</accession>
<feature type="chain" id="PRO_5041932836" evidence="1">
    <location>
        <begin position="28"/>
        <end position="218"/>
    </location>
</feature>
<evidence type="ECO:0000256" key="1">
    <source>
        <dbReference type="SAM" id="SignalP"/>
    </source>
</evidence>
<evidence type="ECO:0000313" key="3">
    <source>
        <dbReference type="Proteomes" id="UP001201812"/>
    </source>
</evidence>
<feature type="signal peptide" evidence="1">
    <location>
        <begin position="1"/>
        <end position="27"/>
    </location>
</feature>
<name>A0AAD4MZK3_9BILA</name>
<dbReference type="AlphaFoldDB" id="A0AAD4MZK3"/>
<evidence type="ECO:0000313" key="2">
    <source>
        <dbReference type="EMBL" id="KAI1710521.1"/>
    </source>
</evidence>
<dbReference type="PANTHER" id="PTHR34401:SF6">
    <property type="entry name" value="DUF19 DOMAIN-CONTAINING PROTEIN"/>
    <property type="match status" value="1"/>
</dbReference>
<reference evidence="2" key="1">
    <citation type="submission" date="2022-01" db="EMBL/GenBank/DDBJ databases">
        <title>Genome Sequence Resource for Two Populations of Ditylenchus destructor, the Migratory Endoparasitic Phytonematode.</title>
        <authorList>
            <person name="Zhang H."/>
            <person name="Lin R."/>
            <person name="Xie B."/>
        </authorList>
    </citation>
    <scope>NUCLEOTIDE SEQUENCE</scope>
    <source>
        <strain evidence="2">BazhouSP</strain>
    </source>
</reference>
<organism evidence="2 3">
    <name type="scientific">Ditylenchus destructor</name>
    <dbReference type="NCBI Taxonomy" id="166010"/>
    <lineage>
        <taxon>Eukaryota</taxon>
        <taxon>Metazoa</taxon>
        <taxon>Ecdysozoa</taxon>
        <taxon>Nematoda</taxon>
        <taxon>Chromadorea</taxon>
        <taxon>Rhabditida</taxon>
        <taxon>Tylenchina</taxon>
        <taxon>Tylenchomorpha</taxon>
        <taxon>Sphaerularioidea</taxon>
        <taxon>Anguinidae</taxon>
        <taxon>Anguininae</taxon>
        <taxon>Ditylenchus</taxon>
    </lineage>
</organism>
<dbReference type="EMBL" id="JAKKPZ010000025">
    <property type="protein sequence ID" value="KAI1710521.1"/>
    <property type="molecule type" value="Genomic_DNA"/>
</dbReference>
<keyword evidence="1" id="KW-0732">Signal</keyword>
<comment type="caution">
    <text evidence="2">The sequence shown here is derived from an EMBL/GenBank/DDBJ whole genome shotgun (WGS) entry which is preliminary data.</text>
</comment>